<dbReference type="OrthoDB" id="511048at2759"/>
<dbReference type="Proteomes" id="UP000650467">
    <property type="component" value="Unassembled WGS sequence"/>
</dbReference>
<feature type="transmembrane region" description="Helical" evidence="1">
    <location>
        <begin position="83"/>
        <end position="104"/>
    </location>
</feature>
<accession>A0A835SS64</accession>
<reference evidence="2" key="1">
    <citation type="journal article" date="2020" name="bioRxiv">
        <title>Comparative genomics of Chlamydomonas.</title>
        <authorList>
            <person name="Craig R.J."/>
            <person name="Hasan A.R."/>
            <person name="Ness R.W."/>
            <person name="Keightley P.D."/>
        </authorList>
    </citation>
    <scope>NUCLEOTIDE SEQUENCE</scope>
    <source>
        <strain evidence="2">SAG 7.73</strain>
    </source>
</reference>
<keyword evidence="3" id="KW-1185">Reference proteome</keyword>
<keyword evidence="1" id="KW-1133">Transmembrane helix</keyword>
<keyword evidence="1" id="KW-0812">Transmembrane</keyword>
<proteinExistence type="predicted"/>
<keyword evidence="1" id="KW-0472">Membrane</keyword>
<feature type="transmembrane region" description="Helical" evidence="1">
    <location>
        <begin position="59"/>
        <end position="77"/>
    </location>
</feature>
<name>A0A835SS64_CHLIN</name>
<sequence>MAYALSSRAPAAFSVAAKQARRPRAAVPMSRTRCVAVRAELQDPVRNIQGAVESFVRRYDILSTGAGAVLVTGWFYVNGQDPWTALSLTFTSTVVALVANELLFSSNKQQ</sequence>
<evidence type="ECO:0000313" key="2">
    <source>
        <dbReference type="EMBL" id="KAG2425690.1"/>
    </source>
</evidence>
<evidence type="ECO:0000256" key="1">
    <source>
        <dbReference type="SAM" id="Phobius"/>
    </source>
</evidence>
<organism evidence="2 3">
    <name type="scientific">Chlamydomonas incerta</name>
    <dbReference type="NCBI Taxonomy" id="51695"/>
    <lineage>
        <taxon>Eukaryota</taxon>
        <taxon>Viridiplantae</taxon>
        <taxon>Chlorophyta</taxon>
        <taxon>core chlorophytes</taxon>
        <taxon>Chlorophyceae</taxon>
        <taxon>CS clade</taxon>
        <taxon>Chlamydomonadales</taxon>
        <taxon>Chlamydomonadaceae</taxon>
        <taxon>Chlamydomonas</taxon>
    </lineage>
</organism>
<gene>
    <name evidence="2" type="ORF">HXX76_013532</name>
</gene>
<dbReference type="AlphaFoldDB" id="A0A835SS64"/>
<comment type="caution">
    <text evidence="2">The sequence shown here is derived from an EMBL/GenBank/DDBJ whole genome shotgun (WGS) entry which is preliminary data.</text>
</comment>
<dbReference type="EMBL" id="JAEHOC010000053">
    <property type="protein sequence ID" value="KAG2425690.1"/>
    <property type="molecule type" value="Genomic_DNA"/>
</dbReference>
<evidence type="ECO:0000313" key="3">
    <source>
        <dbReference type="Proteomes" id="UP000650467"/>
    </source>
</evidence>
<protein>
    <submittedName>
        <fullName evidence="2">Uncharacterized protein</fullName>
    </submittedName>
</protein>